<dbReference type="Proteomes" id="UP001342418">
    <property type="component" value="Chromosome"/>
</dbReference>
<accession>A0ABY5MEM2</accession>
<organism evidence="2 3">
    <name type="scientific">Nitratireductor thuwali</name>
    <dbReference type="NCBI Taxonomy" id="2267699"/>
    <lineage>
        <taxon>Bacteria</taxon>
        <taxon>Pseudomonadati</taxon>
        <taxon>Pseudomonadota</taxon>
        <taxon>Alphaproteobacteria</taxon>
        <taxon>Hyphomicrobiales</taxon>
        <taxon>Phyllobacteriaceae</taxon>
        <taxon>Nitratireductor</taxon>
    </lineage>
</organism>
<dbReference type="InterPro" id="IPR010982">
    <property type="entry name" value="Lambda_DNA-bd_dom_sf"/>
</dbReference>
<gene>
    <name evidence="2" type="ORF">NTH_00056</name>
</gene>
<keyword evidence="3" id="KW-1185">Reference proteome</keyword>
<proteinExistence type="predicted"/>
<dbReference type="SUPFAM" id="SSF47413">
    <property type="entry name" value="lambda repressor-like DNA-binding domains"/>
    <property type="match status" value="1"/>
</dbReference>
<dbReference type="CDD" id="cd00093">
    <property type="entry name" value="HTH_XRE"/>
    <property type="match status" value="1"/>
</dbReference>
<evidence type="ECO:0000313" key="2">
    <source>
        <dbReference type="EMBL" id="UUP15618.1"/>
    </source>
</evidence>
<dbReference type="Gene3D" id="1.10.260.40">
    <property type="entry name" value="lambda repressor-like DNA-binding domains"/>
    <property type="match status" value="1"/>
</dbReference>
<dbReference type="RefSeq" id="WP_338528114.1">
    <property type="nucleotide sequence ID" value="NZ_CP030941.1"/>
</dbReference>
<reference evidence="2 3" key="1">
    <citation type="submission" date="2018-07" db="EMBL/GenBank/DDBJ databases">
        <title>Genome sequence of Nitratireductor thuwali#1536.</title>
        <authorList>
            <person name="Michoud G."/>
            <person name="Merlino G."/>
            <person name="Sefrji F.O."/>
            <person name="Daffonchio D."/>
        </authorList>
    </citation>
    <scope>NUCLEOTIDE SEQUENCE [LARGE SCALE GENOMIC DNA]</scope>
    <source>
        <strain evidence="3">Nit1536</strain>
    </source>
</reference>
<evidence type="ECO:0000259" key="1">
    <source>
        <dbReference type="PROSITE" id="PS50943"/>
    </source>
</evidence>
<protein>
    <recommendedName>
        <fullName evidence="1">HTH cro/C1-type domain-containing protein</fullName>
    </recommendedName>
</protein>
<dbReference type="Pfam" id="PF13560">
    <property type="entry name" value="HTH_31"/>
    <property type="match status" value="1"/>
</dbReference>
<dbReference type="EMBL" id="CP030941">
    <property type="protein sequence ID" value="UUP15618.1"/>
    <property type="molecule type" value="Genomic_DNA"/>
</dbReference>
<sequence>MEDGNFARNLELLCSYYSSVSEVCRRLGINRQQFNKYLAGRAMPSRHNLRRICDFFSVEEAEILLPSRRFADIIELRPQRRRTTADHATHIDHLEALRQIGGNKLDAYLGYYYRYFYSYGFPGMIVKSLFGLFRKGDIYYSKNLGILSEKPTERRHAIRFKYLGLPLLVNDRIFLLEYESVLRDIVSETILYPAYRRIDLLLGVQCTLAGRRSREPAAGKVVFEFLGRDIQIRRALRSCGLFRHDGDEVAPAIKARLDNHIADDAFVLLVSES</sequence>
<feature type="domain" description="HTH cro/C1-type" evidence="1">
    <location>
        <begin position="19"/>
        <end position="63"/>
    </location>
</feature>
<evidence type="ECO:0000313" key="3">
    <source>
        <dbReference type="Proteomes" id="UP001342418"/>
    </source>
</evidence>
<dbReference type="PROSITE" id="PS50943">
    <property type="entry name" value="HTH_CROC1"/>
    <property type="match status" value="1"/>
</dbReference>
<name>A0ABY5MEM2_9HYPH</name>
<dbReference type="InterPro" id="IPR001387">
    <property type="entry name" value="Cro/C1-type_HTH"/>
</dbReference>